<name>A0A2M7TGL5_9BACT</name>
<organism evidence="4 5">
    <name type="scientific">Candidatus Wolfebacteria bacterium CG_4_10_14_0_2_um_filter_39_18</name>
    <dbReference type="NCBI Taxonomy" id="1975061"/>
    <lineage>
        <taxon>Bacteria</taxon>
        <taxon>Candidatus Wolfeibacteriota</taxon>
    </lineage>
</organism>
<dbReference type="Gene3D" id="3.20.20.140">
    <property type="entry name" value="Metal-dependent hydrolases"/>
    <property type="match status" value="1"/>
</dbReference>
<dbReference type="CDD" id="cd01310">
    <property type="entry name" value="TatD_DNAse"/>
    <property type="match status" value="1"/>
</dbReference>
<accession>A0A2M7TGL5</accession>
<dbReference type="InterPro" id="IPR015991">
    <property type="entry name" value="TatD/YcfH-like"/>
</dbReference>
<evidence type="ECO:0000256" key="3">
    <source>
        <dbReference type="PIRSR" id="PIRSR005902-1"/>
    </source>
</evidence>
<dbReference type="GO" id="GO:0016788">
    <property type="term" value="F:hydrolase activity, acting on ester bonds"/>
    <property type="evidence" value="ECO:0007669"/>
    <property type="project" value="InterPro"/>
</dbReference>
<evidence type="ECO:0000256" key="2">
    <source>
        <dbReference type="ARBA" id="ARBA00022801"/>
    </source>
</evidence>
<dbReference type="AlphaFoldDB" id="A0A2M7TGL5"/>
<evidence type="ECO:0000313" key="5">
    <source>
        <dbReference type="Proteomes" id="UP000230553"/>
    </source>
</evidence>
<dbReference type="PANTHER" id="PTHR46124:SF2">
    <property type="entry name" value="D-AMINOACYL-TRNA DEACYLASE"/>
    <property type="match status" value="1"/>
</dbReference>
<dbReference type="FunFam" id="3.20.20.140:FF:000005">
    <property type="entry name" value="TatD family hydrolase"/>
    <property type="match status" value="1"/>
</dbReference>
<evidence type="ECO:0000313" key="4">
    <source>
        <dbReference type="EMBL" id="PIZ45223.1"/>
    </source>
</evidence>
<feature type="binding site" evidence="3">
    <location>
        <position position="89"/>
    </location>
    <ligand>
        <name>a divalent metal cation</name>
        <dbReference type="ChEBI" id="CHEBI:60240"/>
        <label>1</label>
    </ligand>
</feature>
<dbReference type="EMBL" id="PFNM01000015">
    <property type="protein sequence ID" value="PIZ45223.1"/>
    <property type="molecule type" value="Genomic_DNA"/>
</dbReference>
<dbReference type="GO" id="GO:0005829">
    <property type="term" value="C:cytosol"/>
    <property type="evidence" value="ECO:0007669"/>
    <property type="project" value="TreeGrafter"/>
</dbReference>
<feature type="binding site" evidence="3">
    <location>
        <position position="6"/>
    </location>
    <ligand>
        <name>a divalent metal cation</name>
        <dbReference type="ChEBI" id="CHEBI:60240"/>
        <label>1</label>
    </ligand>
</feature>
<feature type="binding site" evidence="3">
    <location>
        <position position="139"/>
    </location>
    <ligand>
        <name>a divalent metal cation</name>
        <dbReference type="ChEBI" id="CHEBI:60240"/>
        <label>2</label>
    </ligand>
</feature>
<sequence length="267" mass="29892">MLIDTHAHLNLKDYKNDADEVIKRALENGVWMINAGVGFETSKKAVELAEKFPGVYAAVGFHPNDSKEEFDYSVLKELAANPKVVAIGETGLDYHRIENNEFSPEANPPLAGRIKEKQKEIFKKQIELALELKKPLIIHCREAHNDLLEILNSKFSILNFQPGVLHSFSGGLEEAGKYREMGFKIAFNGIITLSRDYDEVILRTPLEDILIETDCPFLTPVPYRGKRNEPLYVIEVAKKIAEIKGLSLGKIAGQTTENAKELFGING</sequence>
<comment type="caution">
    <text evidence="4">The sequence shown here is derived from an EMBL/GenBank/DDBJ whole genome shotgun (WGS) entry which is preliminary data.</text>
</comment>
<dbReference type="InterPro" id="IPR018228">
    <property type="entry name" value="DNase_TatD-rel_CS"/>
</dbReference>
<protein>
    <submittedName>
        <fullName evidence="4">Hydrolase TatD</fullName>
    </submittedName>
</protein>
<dbReference type="GO" id="GO:0046872">
    <property type="term" value="F:metal ion binding"/>
    <property type="evidence" value="ECO:0007669"/>
    <property type="project" value="UniProtKB-KW"/>
</dbReference>
<dbReference type="InterPro" id="IPR001130">
    <property type="entry name" value="TatD-like"/>
</dbReference>
<evidence type="ECO:0000256" key="1">
    <source>
        <dbReference type="ARBA" id="ARBA00022723"/>
    </source>
</evidence>
<keyword evidence="2 4" id="KW-0378">Hydrolase</keyword>
<dbReference type="PROSITE" id="PS01137">
    <property type="entry name" value="TATD_1"/>
    <property type="match status" value="1"/>
</dbReference>
<feature type="binding site" evidence="3">
    <location>
        <position position="166"/>
    </location>
    <ligand>
        <name>a divalent metal cation</name>
        <dbReference type="ChEBI" id="CHEBI:60240"/>
        <label>2</label>
    </ligand>
</feature>
<dbReference type="PANTHER" id="PTHR46124">
    <property type="entry name" value="D-AMINOACYL-TRNA DEACYLASE"/>
    <property type="match status" value="1"/>
</dbReference>
<dbReference type="NCBIfam" id="TIGR00010">
    <property type="entry name" value="YchF/TatD family DNA exonuclease"/>
    <property type="match status" value="1"/>
</dbReference>
<dbReference type="PROSITE" id="PS01091">
    <property type="entry name" value="TATD_3"/>
    <property type="match status" value="1"/>
</dbReference>
<dbReference type="InterPro" id="IPR032466">
    <property type="entry name" value="Metal_Hydrolase"/>
</dbReference>
<dbReference type="Pfam" id="PF01026">
    <property type="entry name" value="TatD_DNase"/>
    <property type="match status" value="1"/>
</dbReference>
<feature type="binding site" evidence="3">
    <location>
        <position position="8"/>
    </location>
    <ligand>
        <name>a divalent metal cation</name>
        <dbReference type="ChEBI" id="CHEBI:60240"/>
        <label>1</label>
    </ligand>
</feature>
<dbReference type="SUPFAM" id="SSF51556">
    <property type="entry name" value="Metallo-dependent hydrolases"/>
    <property type="match status" value="1"/>
</dbReference>
<gene>
    <name evidence="4" type="ORF">COY31_00805</name>
</gene>
<dbReference type="PIRSF" id="PIRSF005902">
    <property type="entry name" value="DNase_TatD"/>
    <property type="match status" value="1"/>
</dbReference>
<dbReference type="Proteomes" id="UP000230553">
    <property type="component" value="Unassembled WGS sequence"/>
</dbReference>
<reference evidence="5" key="1">
    <citation type="submission" date="2017-09" db="EMBL/GenBank/DDBJ databases">
        <title>Depth-based differentiation of microbial function through sediment-hosted aquifers and enrichment of novel symbionts in the deep terrestrial subsurface.</title>
        <authorList>
            <person name="Probst A.J."/>
            <person name="Ladd B."/>
            <person name="Jarett J.K."/>
            <person name="Geller-Mcgrath D.E."/>
            <person name="Sieber C.M.K."/>
            <person name="Emerson J.B."/>
            <person name="Anantharaman K."/>
            <person name="Thomas B.C."/>
            <person name="Malmstrom R."/>
            <person name="Stieglmeier M."/>
            <person name="Klingl A."/>
            <person name="Woyke T."/>
            <person name="Ryan C.M."/>
            <person name="Banfield J.F."/>
        </authorList>
    </citation>
    <scope>NUCLEOTIDE SEQUENCE [LARGE SCALE GENOMIC DNA]</scope>
</reference>
<dbReference type="GO" id="GO:0004536">
    <property type="term" value="F:DNA nuclease activity"/>
    <property type="evidence" value="ECO:0007669"/>
    <property type="project" value="InterPro"/>
</dbReference>
<keyword evidence="1 3" id="KW-0479">Metal-binding</keyword>
<proteinExistence type="predicted"/>
<feature type="binding site" evidence="3">
    <location>
        <position position="214"/>
    </location>
    <ligand>
        <name>a divalent metal cation</name>
        <dbReference type="ChEBI" id="CHEBI:60240"/>
        <label>1</label>
    </ligand>
</feature>